<dbReference type="EMBL" id="CM056814">
    <property type="protein sequence ID" value="KAJ8626464.1"/>
    <property type="molecule type" value="Genomic_DNA"/>
</dbReference>
<keyword evidence="2" id="KW-1185">Reference proteome</keyword>
<evidence type="ECO:0000313" key="2">
    <source>
        <dbReference type="Proteomes" id="UP001234297"/>
    </source>
</evidence>
<accession>A0ACC2KZ42</accession>
<organism evidence="1 2">
    <name type="scientific">Persea americana</name>
    <name type="common">Avocado</name>
    <dbReference type="NCBI Taxonomy" id="3435"/>
    <lineage>
        <taxon>Eukaryota</taxon>
        <taxon>Viridiplantae</taxon>
        <taxon>Streptophyta</taxon>
        <taxon>Embryophyta</taxon>
        <taxon>Tracheophyta</taxon>
        <taxon>Spermatophyta</taxon>
        <taxon>Magnoliopsida</taxon>
        <taxon>Magnoliidae</taxon>
        <taxon>Laurales</taxon>
        <taxon>Lauraceae</taxon>
        <taxon>Persea</taxon>
    </lineage>
</organism>
<name>A0ACC2KZ42_PERAE</name>
<protein>
    <submittedName>
        <fullName evidence="1">Uncharacterized protein</fullName>
    </submittedName>
</protein>
<dbReference type="Proteomes" id="UP001234297">
    <property type="component" value="Chromosome 6"/>
</dbReference>
<comment type="caution">
    <text evidence="1">The sequence shown here is derived from an EMBL/GenBank/DDBJ whole genome shotgun (WGS) entry which is preliminary data.</text>
</comment>
<proteinExistence type="predicted"/>
<evidence type="ECO:0000313" key="1">
    <source>
        <dbReference type="EMBL" id="KAJ8626464.1"/>
    </source>
</evidence>
<reference evidence="1 2" key="1">
    <citation type="journal article" date="2022" name="Hortic Res">
        <title>A haplotype resolved chromosomal level avocado genome allows analysis of novel avocado genes.</title>
        <authorList>
            <person name="Nath O."/>
            <person name="Fletcher S.J."/>
            <person name="Hayward A."/>
            <person name="Shaw L.M."/>
            <person name="Masouleh A.K."/>
            <person name="Furtado A."/>
            <person name="Henry R.J."/>
            <person name="Mitter N."/>
        </authorList>
    </citation>
    <scope>NUCLEOTIDE SEQUENCE [LARGE SCALE GENOMIC DNA]</scope>
    <source>
        <strain evidence="2">cv. Hass</strain>
    </source>
</reference>
<gene>
    <name evidence="1" type="ORF">MRB53_019771</name>
</gene>
<sequence length="99" mass="11273">MFSCFHVQHGNLVPLLDVRVSTNLAINSRSGRQQGCFIIFLVTEPKTRKKKGQFLKPGPTQLVLEAQFSGNNNQERYICLRPAVHSKEEFDRSTARIDL</sequence>